<name>A0A5B1CHE1_9BACT</name>
<keyword evidence="1" id="KW-0472">Membrane</keyword>
<sequence>MHIHDSDIPVFIRRRRPLRDLLVFVLSHVYSIVLLTVLWFAFALRVASSGGFIRYTRLRWVDPAWLWLVDYDVDPPFWVQWANIRYIDAIYDVCELHYPVEP</sequence>
<keyword evidence="1" id="KW-1133">Transmembrane helix</keyword>
<feature type="transmembrane region" description="Helical" evidence="1">
    <location>
        <begin position="21"/>
        <end position="42"/>
    </location>
</feature>
<evidence type="ECO:0000313" key="3">
    <source>
        <dbReference type="Proteomes" id="UP000322699"/>
    </source>
</evidence>
<accession>A0A5B1CHE1</accession>
<evidence type="ECO:0000313" key="2">
    <source>
        <dbReference type="EMBL" id="KAA1258634.1"/>
    </source>
</evidence>
<dbReference type="Proteomes" id="UP000322699">
    <property type="component" value="Unassembled WGS sequence"/>
</dbReference>
<dbReference type="AlphaFoldDB" id="A0A5B1CHE1"/>
<dbReference type="EMBL" id="VRLW01000001">
    <property type="protein sequence ID" value="KAA1258634.1"/>
    <property type="molecule type" value="Genomic_DNA"/>
</dbReference>
<comment type="caution">
    <text evidence="2">The sequence shown here is derived from an EMBL/GenBank/DDBJ whole genome shotgun (WGS) entry which is preliminary data.</text>
</comment>
<reference evidence="2 3" key="1">
    <citation type="submission" date="2019-08" db="EMBL/GenBank/DDBJ databases">
        <title>Deep-cultivation of Planctomycetes and their phenomic and genomic characterization uncovers novel biology.</title>
        <authorList>
            <person name="Wiegand S."/>
            <person name="Jogler M."/>
            <person name="Boedeker C."/>
            <person name="Pinto D."/>
            <person name="Vollmers J."/>
            <person name="Rivas-Marin E."/>
            <person name="Kohn T."/>
            <person name="Peeters S.H."/>
            <person name="Heuer A."/>
            <person name="Rast P."/>
            <person name="Oberbeckmann S."/>
            <person name="Bunk B."/>
            <person name="Jeske O."/>
            <person name="Meyerdierks A."/>
            <person name="Storesund J.E."/>
            <person name="Kallscheuer N."/>
            <person name="Luecker S."/>
            <person name="Lage O.M."/>
            <person name="Pohl T."/>
            <person name="Merkel B.J."/>
            <person name="Hornburger P."/>
            <person name="Mueller R.-W."/>
            <person name="Bruemmer F."/>
            <person name="Labrenz M."/>
            <person name="Spormann A.M."/>
            <person name="Op Den Camp H."/>
            <person name="Overmann J."/>
            <person name="Amann R."/>
            <person name="Jetten M.S.M."/>
            <person name="Mascher T."/>
            <person name="Medema M.H."/>
            <person name="Devos D.P."/>
            <person name="Kaster A.-K."/>
            <person name="Ovreas L."/>
            <person name="Rohde M."/>
            <person name="Galperin M.Y."/>
            <person name="Jogler C."/>
        </authorList>
    </citation>
    <scope>NUCLEOTIDE SEQUENCE [LARGE SCALE GENOMIC DNA]</scope>
    <source>
        <strain evidence="2 3">LF1</strain>
    </source>
</reference>
<keyword evidence="1" id="KW-0812">Transmembrane</keyword>
<keyword evidence="3" id="KW-1185">Reference proteome</keyword>
<dbReference type="RefSeq" id="WP_068257833.1">
    <property type="nucleotide sequence ID" value="NZ_LWSK01000001.1"/>
</dbReference>
<organism evidence="2 3">
    <name type="scientific">Rubripirellula obstinata</name>
    <dbReference type="NCBI Taxonomy" id="406547"/>
    <lineage>
        <taxon>Bacteria</taxon>
        <taxon>Pseudomonadati</taxon>
        <taxon>Planctomycetota</taxon>
        <taxon>Planctomycetia</taxon>
        <taxon>Pirellulales</taxon>
        <taxon>Pirellulaceae</taxon>
        <taxon>Rubripirellula</taxon>
    </lineage>
</organism>
<proteinExistence type="predicted"/>
<evidence type="ECO:0000256" key="1">
    <source>
        <dbReference type="SAM" id="Phobius"/>
    </source>
</evidence>
<protein>
    <submittedName>
        <fullName evidence="2">Uncharacterized protein</fullName>
    </submittedName>
</protein>
<dbReference type="OrthoDB" id="9888491at2"/>
<gene>
    <name evidence="2" type="ORF">LF1_11560</name>
</gene>